<keyword evidence="4" id="KW-1185">Reference proteome</keyword>
<feature type="region of interest" description="Disordered" evidence="1">
    <location>
        <begin position="23"/>
        <end position="77"/>
    </location>
</feature>
<feature type="compositionally biased region" description="Low complexity" evidence="1">
    <location>
        <begin position="27"/>
        <end position="38"/>
    </location>
</feature>
<feature type="compositionally biased region" description="Pro residues" evidence="1">
    <location>
        <begin position="39"/>
        <end position="54"/>
    </location>
</feature>
<organism evidence="3 4">
    <name type="scientific">Duganella callida</name>
    <dbReference type="NCBI Taxonomy" id="2561932"/>
    <lineage>
        <taxon>Bacteria</taxon>
        <taxon>Pseudomonadati</taxon>
        <taxon>Pseudomonadota</taxon>
        <taxon>Betaproteobacteria</taxon>
        <taxon>Burkholderiales</taxon>
        <taxon>Oxalobacteraceae</taxon>
        <taxon>Telluria group</taxon>
        <taxon>Duganella</taxon>
    </lineage>
</organism>
<protein>
    <recommendedName>
        <fullName evidence="5">Lipoprotein</fullName>
    </recommendedName>
</protein>
<comment type="caution">
    <text evidence="3">The sequence shown here is derived from an EMBL/GenBank/DDBJ whole genome shotgun (WGS) entry which is preliminary data.</text>
</comment>
<feature type="signal peptide" evidence="2">
    <location>
        <begin position="1"/>
        <end position="20"/>
    </location>
</feature>
<reference evidence="3 4" key="1">
    <citation type="submission" date="2019-03" db="EMBL/GenBank/DDBJ databases">
        <title>Draft Genome Sequence of Duganella callidus sp. nov., a Novel Duganella Species Isolated from Cultivated Soil.</title>
        <authorList>
            <person name="Raths R."/>
            <person name="Peta V."/>
            <person name="Bucking H."/>
        </authorList>
    </citation>
    <scope>NUCLEOTIDE SEQUENCE [LARGE SCALE GENOMIC DNA]</scope>
    <source>
        <strain evidence="3 4">DN04</strain>
    </source>
</reference>
<evidence type="ECO:0000256" key="1">
    <source>
        <dbReference type="SAM" id="MobiDB-lite"/>
    </source>
</evidence>
<evidence type="ECO:0008006" key="5">
    <source>
        <dbReference type="Google" id="ProtNLM"/>
    </source>
</evidence>
<evidence type="ECO:0000313" key="3">
    <source>
        <dbReference type="EMBL" id="TFW28412.1"/>
    </source>
</evidence>
<dbReference type="Proteomes" id="UP000297729">
    <property type="component" value="Unassembled WGS sequence"/>
</dbReference>
<gene>
    <name evidence="3" type="ORF">E4L98_05660</name>
</gene>
<dbReference type="EMBL" id="SPVG01000054">
    <property type="protein sequence ID" value="TFW28412.1"/>
    <property type="molecule type" value="Genomic_DNA"/>
</dbReference>
<accession>A0A4Y9SNU7</accession>
<feature type="compositionally biased region" description="Basic and acidic residues" evidence="1">
    <location>
        <begin position="60"/>
        <end position="77"/>
    </location>
</feature>
<keyword evidence="2" id="KW-0732">Signal</keyword>
<dbReference type="AlphaFoldDB" id="A0A4Y9SNU7"/>
<dbReference type="RefSeq" id="WP_135200594.1">
    <property type="nucleotide sequence ID" value="NZ_SPVG01000054.1"/>
</dbReference>
<dbReference type="PROSITE" id="PS51257">
    <property type="entry name" value="PROKAR_LIPOPROTEIN"/>
    <property type="match status" value="1"/>
</dbReference>
<sequence>MKLIRRASACLFVAVLAGCAAPPASPPTDAGPAPKADAAPPPPPPPAAPEPAAPPAASAEELKRQQAAQKRDAGEEAQRLAPYQKNLFQVFRLSETLAGFKPKPKVVGVYELAATRTNKVRLGLTQLPNSPAKLSTGAYVVTLEFDIEYTEKQECTSGDCAGKSQDFERAVSKSVQIALNPKNSYTATATVPLTDPKITVPRGVRSSYSNLVLTVRRMTAVAAN</sequence>
<name>A0A4Y9SNU7_9BURK</name>
<dbReference type="OrthoDB" id="9850627at2"/>
<evidence type="ECO:0000313" key="4">
    <source>
        <dbReference type="Proteomes" id="UP000297729"/>
    </source>
</evidence>
<proteinExistence type="predicted"/>
<feature type="chain" id="PRO_5021241402" description="Lipoprotein" evidence="2">
    <location>
        <begin position="21"/>
        <end position="224"/>
    </location>
</feature>
<evidence type="ECO:0000256" key="2">
    <source>
        <dbReference type="SAM" id="SignalP"/>
    </source>
</evidence>